<dbReference type="GO" id="GO:0016747">
    <property type="term" value="F:acyltransferase activity, transferring groups other than amino-acyl groups"/>
    <property type="evidence" value="ECO:0007669"/>
    <property type="project" value="InterPro"/>
</dbReference>
<dbReference type="PROSITE" id="PS51186">
    <property type="entry name" value="GNAT"/>
    <property type="match status" value="1"/>
</dbReference>
<name>D6TTC5_KTERA</name>
<dbReference type="OrthoDB" id="9795206at2"/>
<keyword evidence="2" id="KW-0808">Transferase</keyword>
<dbReference type="PANTHER" id="PTHR43415">
    <property type="entry name" value="SPERMIDINE N(1)-ACETYLTRANSFERASE"/>
    <property type="match status" value="1"/>
</dbReference>
<dbReference type="Gene3D" id="3.40.630.30">
    <property type="match status" value="1"/>
</dbReference>
<dbReference type="STRING" id="485913.Krac_4670"/>
<proteinExistence type="predicted"/>
<dbReference type="InterPro" id="IPR000182">
    <property type="entry name" value="GNAT_dom"/>
</dbReference>
<comment type="caution">
    <text evidence="2">The sequence shown here is derived from an EMBL/GenBank/DDBJ whole genome shotgun (WGS) entry which is preliminary data.</text>
</comment>
<dbReference type="RefSeq" id="WP_007914541.1">
    <property type="nucleotide sequence ID" value="NZ_ADVG01000003.1"/>
</dbReference>
<dbReference type="eggNOG" id="COG1670">
    <property type="taxonomic scope" value="Bacteria"/>
</dbReference>
<reference evidence="2 3" key="1">
    <citation type="journal article" date="2011" name="Stand. Genomic Sci.">
        <title>Non-contiguous finished genome sequence and contextual data of the filamentous soil bacterium Ktedonobacter racemifer type strain (SOSP1-21).</title>
        <authorList>
            <person name="Chang Y.J."/>
            <person name="Land M."/>
            <person name="Hauser L."/>
            <person name="Chertkov O."/>
            <person name="Del Rio T.G."/>
            <person name="Nolan M."/>
            <person name="Copeland A."/>
            <person name="Tice H."/>
            <person name="Cheng J.F."/>
            <person name="Lucas S."/>
            <person name="Han C."/>
            <person name="Goodwin L."/>
            <person name="Pitluck S."/>
            <person name="Ivanova N."/>
            <person name="Ovchinikova G."/>
            <person name="Pati A."/>
            <person name="Chen A."/>
            <person name="Palaniappan K."/>
            <person name="Mavromatis K."/>
            <person name="Liolios K."/>
            <person name="Brettin T."/>
            <person name="Fiebig A."/>
            <person name="Rohde M."/>
            <person name="Abt B."/>
            <person name="Goker M."/>
            <person name="Detter J.C."/>
            <person name="Woyke T."/>
            <person name="Bristow J."/>
            <person name="Eisen J.A."/>
            <person name="Markowitz V."/>
            <person name="Hugenholtz P."/>
            <person name="Kyrpides N.C."/>
            <person name="Klenk H.P."/>
            <person name="Lapidus A."/>
        </authorList>
    </citation>
    <scope>NUCLEOTIDE SEQUENCE [LARGE SCALE GENOMIC DNA]</scope>
    <source>
        <strain evidence="3">DSM 44963</strain>
    </source>
</reference>
<dbReference type="SUPFAM" id="SSF55729">
    <property type="entry name" value="Acyl-CoA N-acyltransferases (Nat)"/>
    <property type="match status" value="1"/>
</dbReference>
<dbReference type="InParanoid" id="D6TTC5"/>
<dbReference type="Proteomes" id="UP000004508">
    <property type="component" value="Unassembled WGS sequence"/>
</dbReference>
<evidence type="ECO:0000313" key="3">
    <source>
        <dbReference type="Proteomes" id="UP000004508"/>
    </source>
</evidence>
<dbReference type="PANTHER" id="PTHR43415:SF3">
    <property type="entry name" value="GNAT-FAMILY ACETYLTRANSFERASE"/>
    <property type="match status" value="1"/>
</dbReference>
<protein>
    <submittedName>
        <fullName evidence="2">GCN5-related N-acetyltransferase</fullName>
    </submittedName>
</protein>
<evidence type="ECO:0000313" key="2">
    <source>
        <dbReference type="EMBL" id="EFH83676.1"/>
    </source>
</evidence>
<dbReference type="AlphaFoldDB" id="D6TTC5"/>
<dbReference type="Pfam" id="PF13302">
    <property type="entry name" value="Acetyltransf_3"/>
    <property type="match status" value="1"/>
</dbReference>
<evidence type="ECO:0000259" key="1">
    <source>
        <dbReference type="PROSITE" id="PS51186"/>
    </source>
</evidence>
<sequence length="207" mass="23772">MSYERQEAQPQTEKQYVFNIVGEQVALGPVHLDLTTPLHRWLNDFEVTLLSGDPLMPKSLEETRAEIEREAGGERQNHVGFIIYEHTTMRMIGIAELRQINHIHRNATYGILIGEKDCWHKGYGTETTRLILDYGFTVLGLHNVVLHTYSYNIAAQRAYTKAGFRVVGTRREAWCWGGQFYDEIIMECLSSEFESINKPIIQLPGSK</sequence>
<gene>
    <name evidence="2" type="ORF">Krac_4670</name>
</gene>
<dbReference type="InterPro" id="IPR016181">
    <property type="entry name" value="Acyl_CoA_acyltransferase"/>
</dbReference>
<dbReference type="EMBL" id="ADVG01000003">
    <property type="protein sequence ID" value="EFH83676.1"/>
    <property type="molecule type" value="Genomic_DNA"/>
</dbReference>
<organism evidence="2 3">
    <name type="scientific">Ktedonobacter racemifer DSM 44963</name>
    <dbReference type="NCBI Taxonomy" id="485913"/>
    <lineage>
        <taxon>Bacteria</taxon>
        <taxon>Bacillati</taxon>
        <taxon>Chloroflexota</taxon>
        <taxon>Ktedonobacteria</taxon>
        <taxon>Ktedonobacterales</taxon>
        <taxon>Ktedonobacteraceae</taxon>
        <taxon>Ktedonobacter</taxon>
    </lineage>
</organism>
<feature type="domain" description="N-acetyltransferase" evidence="1">
    <location>
        <begin position="29"/>
        <end position="187"/>
    </location>
</feature>
<keyword evidence="3" id="KW-1185">Reference proteome</keyword>
<accession>D6TTC5</accession>